<dbReference type="GO" id="GO:0008408">
    <property type="term" value="F:3'-5' exonuclease activity"/>
    <property type="evidence" value="ECO:0007669"/>
    <property type="project" value="InterPro"/>
</dbReference>
<evidence type="ECO:0000256" key="1">
    <source>
        <dbReference type="ARBA" id="ARBA00022722"/>
    </source>
</evidence>
<dbReference type="CDD" id="cd06141">
    <property type="entry name" value="WRN_exo"/>
    <property type="match status" value="1"/>
</dbReference>
<reference evidence="5 6" key="1">
    <citation type="submission" date="2017-04" db="EMBL/GenBank/DDBJ databases">
        <title>Draft genome sequence of Tuber borchii Vittad., a whitish edible truffle.</title>
        <authorList>
            <consortium name="DOE Joint Genome Institute"/>
            <person name="Murat C."/>
            <person name="Kuo A."/>
            <person name="Barry K.W."/>
            <person name="Clum A."/>
            <person name="Dockter R.B."/>
            <person name="Fauchery L."/>
            <person name="Iotti M."/>
            <person name="Kohler A."/>
            <person name="Labutti K."/>
            <person name="Lindquist E.A."/>
            <person name="Lipzen A."/>
            <person name="Ohm R.A."/>
            <person name="Wang M."/>
            <person name="Grigoriev I.V."/>
            <person name="Zambonelli A."/>
            <person name="Martin F.M."/>
        </authorList>
    </citation>
    <scope>NUCLEOTIDE SEQUENCE [LARGE SCALE GENOMIC DNA]</scope>
    <source>
        <strain evidence="5 6">Tbo3840</strain>
    </source>
</reference>
<accession>A0A2T7A0V7</accession>
<evidence type="ECO:0000259" key="4">
    <source>
        <dbReference type="SMART" id="SM00474"/>
    </source>
</evidence>
<keyword evidence="2" id="KW-0378">Hydrolase</keyword>
<dbReference type="PANTHER" id="PTHR13620:SF104">
    <property type="entry name" value="EXONUCLEASE 3'-5' DOMAIN-CONTAINING PROTEIN 2"/>
    <property type="match status" value="1"/>
</dbReference>
<dbReference type="GO" id="GO:0006139">
    <property type="term" value="P:nucleobase-containing compound metabolic process"/>
    <property type="evidence" value="ECO:0007669"/>
    <property type="project" value="InterPro"/>
</dbReference>
<dbReference type="SUPFAM" id="SSF53098">
    <property type="entry name" value="Ribonuclease H-like"/>
    <property type="match status" value="1"/>
</dbReference>
<protein>
    <recommendedName>
        <fullName evidence="4">3'-5' exonuclease domain-containing protein</fullName>
    </recommendedName>
</protein>
<feature type="compositionally biased region" description="Basic and acidic residues" evidence="3">
    <location>
        <begin position="197"/>
        <end position="207"/>
    </location>
</feature>
<proteinExistence type="predicted"/>
<feature type="domain" description="3'-5' exonuclease" evidence="4">
    <location>
        <begin position="467"/>
        <end position="657"/>
    </location>
</feature>
<comment type="caution">
    <text evidence="5">The sequence shown here is derived from an EMBL/GenBank/DDBJ whole genome shotgun (WGS) entry which is preliminary data.</text>
</comment>
<name>A0A2T7A0V7_TUBBO</name>
<feature type="region of interest" description="Disordered" evidence="3">
    <location>
        <begin position="250"/>
        <end position="326"/>
    </location>
</feature>
<evidence type="ECO:0000256" key="3">
    <source>
        <dbReference type="SAM" id="MobiDB-lite"/>
    </source>
</evidence>
<gene>
    <name evidence="5" type="ORF">B9Z19DRAFT_1077325</name>
</gene>
<organism evidence="5 6">
    <name type="scientific">Tuber borchii</name>
    <name type="common">White truffle</name>
    <dbReference type="NCBI Taxonomy" id="42251"/>
    <lineage>
        <taxon>Eukaryota</taxon>
        <taxon>Fungi</taxon>
        <taxon>Dikarya</taxon>
        <taxon>Ascomycota</taxon>
        <taxon>Pezizomycotina</taxon>
        <taxon>Pezizomycetes</taxon>
        <taxon>Pezizales</taxon>
        <taxon>Tuberaceae</taxon>
        <taxon>Tuber</taxon>
    </lineage>
</organism>
<dbReference type="Pfam" id="PF01612">
    <property type="entry name" value="DNA_pol_A_exo1"/>
    <property type="match status" value="1"/>
</dbReference>
<dbReference type="Proteomes" id="UP000244722">
    <property type="component" value="Unassembled WGS sequence"/>
</dbReference>
<evidence type="ECO:0000313" key="5">
    <source>
        <dbReference type="EMBL" id="PUU81363.1"/>
    </source>
</evidence>
<dbReference type="PANTHER" id="PTHR13620">
    <property type="entry name" value="3-5 EXONUCLEASE"/>
    <property type="match status" value="1"/>
</dbReference>
<dbReference type="EMBL" id="NESQ01000046">
    <property type="protein sequence ID" value="PUU81363.1"/>
    <property type="molecule type" value="Genomic_DNA"/>
</dbReference>
<feature type="region of interest" description="Disordered" evidence="3">
    <location>
        <begin position="188"/>
        <end position="207"/>
    </location>
</feature>
<dbReference type="SMART" id="SM00474">
    <property type="entry name" value="35EXOc"/>
    <property type="match status" value="1"/>
</dbReference>
<dbReference type="OrthoDB" id="1920326at2759"/>
<evidence type="ECO:0000313" key="6">
    <source>
        <dbReference type="Proteomes" id="UP000244722"/>
    </source>
</evidence>
<dbReference type="STRING" id="42251.A0A2T7A0V7"/>
<dbReference type="InterPro" id="IPR002562">
    <property type="entry name" value="3'-5'_exonuclease_dom"/>
</dbReference>
<dbReference type="InterPro" id="IPR051132">
    <property type="entry name" value="3-5_Exonuclease_domain"/>
</dbReference>
<dbReference type="Gene3D" id="3.30.420.10">
    <property type="entry name" value="Ribonuclease H-like superfamily/Ribonuclease H"/>
    <property type="match status" value="1"/>
</dbReference>
<evidence type="ECO:0000256" key="2">
    <source>
        <dbReference type="ARBA" id="ARBA00022801"/>
    </source>
</evidence>
<dbReference type="GO" id="GO:0005634">
    <property type="term" value="C:nucleus"/>
    <property type="evidence" value="ECO:0007669"/>
    <property type="project" value="TreeGrafter"/>
</dbReference>
<dbReference type="InterPro" id="IPR012337">
    <property type="entry name" value="RNaseH-like_sf"/>
</dbReference>
<keyword evidence="6" id="KW-1185">Reference proteome</keyword>
<dbReference type="GO" id="GO:0003676">
    <property type="term" value="F:nucleic acid binding"/>
    <property type="evidence" value="ECO:0007669"/>
    <property type="project" value="InterPro"/>
</dbReference>
<sequence>MLSGHRTLAREFPFLCSGFRKVSTFGTTASHPTIRTGGGVRRIRGGDFDWTSQLLRCQKPPSNATLNPNSPLGSHSGNQCLLSGATVSALGFTERSNRRSFSTSASLFAQTGHEELSENTDNTTFNDRGGGQGRGDTGSRVSRRNTDNNGQVLKVSRKKGPLEIWKMIRVEVAKFLRGEIKEGIKEEKVGPIPTEPPAEKELKDPPREIPDEVPPFVLQSSYADGIIEELKQPETQKQFVEQGSYSSFGLDLEEQGSSPNATSALGIPGSSCRADERASEVTESEASGPSSREIFGSGNCSPRKVSEKKKVEIGTHSTTTKTPVSEKKADKVVVAKTRERKRAVDTKKAEAVAETEVTTRERKKVIDTKKAEAVAETEATTRERKKVIDTKKAEAVAEIEATPKAKPGKSLAEFAKPLGWTELSYIPLTYHISEQTLLKKFSLKENSPLRYWCYDLYTGAAGEKVNVHYCKTIEEFNRVAELFLNDKVLGFDLEWVPSNYSTSKSAKVNASLMQIANESNIALFHFARVSGQVPDFELIPPNLRRLLESENIMKTGVSVTGDAKRVSKFLGVHPAGIFELSDLWNLVYNVKTMGGSITRRLIALSRLTEECLYLPLDKSASRISNWSVELNDKQVQYAANDAYAAFRVFDALEGMRHGLTPPPKFPGCRIIPPQEPPSDNDYPIVEEEVEEDDYKPARINLDGPEVEKASSWATSFLGALAGSGIEAKAQHSQLKAYSLWHDGKHSVEEIAELCRTPPLKLTTVVMHILEAIRLENLPYDDNRLAELRKRIPKPFINGKYHWVFSAPNKDGGNGDVYLS</sequence>
<feature type="region of interest" description="Disordered" evidence="3">
    <location>
        <begin position="111"/>
        <end position="154"/>
    </location>
</feature>
<dbReference type="InterPro" id="IPR036397">
    <property type="entry name" value="RNaseH_sf"/>
</dbReference>
<keyword evidence="1" id="KW-0540">Nuclease</keyword>
<feature type="compositionally biased region" description="Basic and acidic residues" evidence="3">
    <location>
        <begin position="304"/>
        <end position="313"/>
    </location>
</feature>
<dbReference type="GO" id="GO:0005737">
    <property type="term" value="C:cytoplasm"/>
    <property type="evidence" value="ECO:0007669"/>
    <property type="project" value="TreeGrafter"/>
</dbReference>
<dbReference type="AlphaFoldDB" id="A0A2T7A0V7"/>